<evidence type="ECO:0000313" key="2">
    <source>
        <dbReference type="EMBL" id="PLB47018.1"/>
    </source>
</evidence>
<feature type="compositionally biased region" description="Basic residues" evidence="1">
    <location>
        <begin position="291"/>
        <end position="300"/>
    </location>
</feature>
<organism evidence="2 3">
    <name type="scientific">Aspergillus steynii IBT 23096</name>
    <dbReference type="NCBI Taxonomy" id="1392250"/>
    <lineage>
        <taxon>Eukaryota</taxon>
        <taxon>Fungi</taxon>
        <taxon>Dikarya</taxon>
        <taxon>Ascomycota</taxon>
        <taxon>Pezizomycotina</taxon>
        <taxon>Eurotiomycetes</taxon>
        <taxon>Eurotiomycetidae</taxon>
        <taxon>Eurotiales</taxon>
        <taxon>Aspergillaceae</taxon>
        <taxon>Aspergillus</taxon>
        <taxon>Aspergillus subgen. Circumdati</taxon>
    </lineage>
</organism>
<feature type="region of interest" description="Disordered" evidence="1">
    <location>
        <begin position="278"/>
        <end position="300"/>
    </location>
</feature>
<dbReference type="InterPro" id="IPR011333">
    <property type="entry name" value="SKP1/BTB/POZ_sf"/>
</dbReference>
<name>A0A2I2G2A8_9EURO</name>
<gene>
    <name evidence="2" type="ORF">P170DRAFT_412498</name>
</gene>
<dbReference type="Gene3D" id="3.30.710.10">
    <property type="entry name" value="Potassium Channel Kv1.1, Chain A"/>
    <property type="match status" value="1"/>
</dbReference>
<feature type="compositionally biased region" description="Polar residues" evidence="1">
    <location>
        <begin position="34"/>
        <end position="51"/>
    </location>
</feature>
<dbReference type="AlphaFoldDB" id="A0A2I2G2A8"/>
<dbReference type="PANTHER" id="PTHR47843">
    <property type="entry name" value="BTB DOMAIN-CONTAINING PROTEIN-RELATED"/>
    <property type="match status" value="1"/>
</dbReference>
<feature type="compositionally biased region" description="Polar residues" evidence="1">
    <location>
        <begin position="14"/>
        <end position="27"/>
    </location>
</feature>
<proteinExistence type="predicted"/>
<dbReference type="GeneID" id="36554632"/>
<evidence type="ECO:0008006" key="4">
    <source>
        <dbReference type="Google" id="ProtNLM"/>
    </source>
</evidence>
<dbReference type="Proteomes" id="UP000234275">
    <property type="component" value="Unassembled WGS sequence"/>
</dbReference>
<sequence length="300" mass="33075">MDRPHVEVGGPEPTQASESTQAPSNNEAPDVVMGSTQNTDAANEGQPQPTQDPLPDAEMEEPKPLEEPAAVKKKPMLQFLDFLTSPIVELVVGPQEDPTVLTAHQSLLLESPLLAEAVAAFKASSSRRIELPDENVEAFGYFLQFQYTRDYAASPTGSSTEEAVVGEIDDSGDQLLKHARVYTLAEKLGIPSLKTLAHSKIHRINSTSQGEIAYARYVYTHTPTDDVTIRKPVASFWAMRSHVLRHEAEQEFKKLCIEVPQFCFDVLSLVLDHKEKRSQDRAEAESGVKGSGRKRLRSGL</sequence>
<evidence type="ECO:0000256" key="1">
    <source>
        <dbReference type="SAM" id="MobiDB-lite"/>
    </source>
</evidence>
<accession>A0A2I2G2A8</accession>
<dbReference type="OrthoDB" id="3926209at2759"/>
<protein>
    <recommendedName>
        <fullName evidence="4">BTB domain-containing protein</fullName>
    </recommendedName>
</protein>
<reference evidence="2 3" key="1">
    <citation type="submission" date="2016-12" db="EMBL/GenBank/DDBJ databases">
        <title>The genomes of Aspergillus section Nigri reveals drivers in fungal speciation.</title>
        <authorList>
            <consortium name="DOE Joint Genome Institute"/>
            <person name="Vesth T.C."/>
            <person name="Nybo J."/>
            <person name="Theobald S."/>
            <person name="Brandl J."/>
            <person name="Frisvad J.C."/>
            <person name="Nielsen K.F."/>
            <person name="Lyhne E.K."/>
            <person name="Kogle M.E."/>
            <person name="Kuo A."/>
            <person name="Riley R."/>
            <person name="Clum A."/>
            <person name="Nolan M."/>
            <person name="Lipzen A."/>
            <person name="Salamov A."/>
            <person name="Henrissat B."/>
            <person name="Wiebenga A."/>
            <person name="De Vries R.P."/>
            <person name="Grigoriev I.V."/>
            <person name="Mortensen U.H."/>
            <person name="Andersen M.R."/>
            <person name="Baker S.E."/>
        </authorList>
    </citation>
    <scope>NUCLEOTIDE SEQUENCE [LARGE SCALE GENOMIC DNA]</scope>
    <source>
        <strain evidence="2 3">IBT 23096</strain>
    </source>
</reference>
<dbReference type="RefSeq" id="XP_024702320.1">
    <property type="nucleotide sequence ID" value="XM_024846933.1"/>
</dbReference>
<dbReference type="EMBL" id="MSFO01000006">
    <property type="protein sequence ID" value="PLB47018.1"/>
    <property type="molecule type" value="Genomic_DNA"/>
</dbReference>
<comment type="caution">
    <text evidence="2">The sequence shown here is derived from an EMBL/GenBank/DDBJ whole genome shotgun (WGS) entry which is preliminary data.</text>
</comment>
<dbReference type="PANTHER" id="PTHR47843:SF3">
    <property type="entry name" value="BTB DOMAIN-CONTAINING PROTEIN"/>
    <property type="match status" value="1"/>
</dbReference>
<keyword evidence="3" id="KW-1185">Reference proteome</keyword>
<dbReference type="VEuPathDB" id="FungiDB:P170DRAFT_412498"/>
<feature type="compositionally biased region" description="Basic and acidic residues" evidence="1">
    <location>
        <begin position="60"/>
        <end position="70"/>
    </location>
</feature>
<feature type="region of interest" description="Disordered" evidence="1">
    <location>
        <begin position="1"/>
        <end position="70"/>
    </location>
</feature>
<evidence type="ECO:0000313" key="3">
    <source>
        <dbReference type="Proteomes" id="UP000234275"/>
    </source>
</evidence>